<dbReference type="EMBL" id="LT853704">
    <property type="protein sequence ID" value="SMQ55988.1"/>
    <property type="molecule type" value="Genomic_DNA"/>
</dbReference>
<keyword evidence="1" id="KW-0732">Signal</keyword>
<protein>
    <submittedName>
        <fullName evidence="2">Uncharacterized protein</fullName>
    </submittedName>
</protein>
<sequence>MKAFAITNLAATAAVLMGLLSPMAAARCMRDEDISKGLTPDQACSAHVKNCGPSECPKCEHNTGSASRMLESKPMLTWPR</sequence>
<feature type="signal peptide" evidence="1">
    <location>
        <begin position="1"/>
        <end position="25"/>
    </location>
</feature>
<keyword evidence="3" id="KW-1185">Reference proteome</keyword>
<name>A0A1X7S8I7_ZYMT9</name>
<evidence type="ECO:0000313" key="3">
    <source>
        <dbReference type="Proteomes" id="UP000215127"/>
    </source>
</evidence>
<organism evidence="2 3">
    <name type="scientific">Zymoseptoria tritici (strain ST99CH_3D7)</name>
    <dbReference type="NCBI Taxonomy" id="1276538"/>
    <lineage>
        <taxon>Eukaryota</taxon>
        <taxon>Fungi</taxon>
        <taxon>Dikarya</taxon>
        <taxon>Ascomycota</taxon>
        <taxon>Pezizomycotina</taxon>
        <taxon>Dothideomycetes</taxon>
        <taxon>Dothideomycetidae</taxon>
        <taxon>Mycosphaerellales</taxon>
        <taxon>Mycosphaerellaceae</taxon>
        <taxon>Zymoseptoria</taxon>
    </lineage>
</organism>
<dbReference type="Proteomes" id="UP000215127">
    <property type="component" value="Chromosome 13"/>
</dbReference>
<evidence type="ECO:0000313" key="2">
    <source>
        <dbReference type="EMBL" id="SMQ55988.1"/>
    </source>
</evidence>
<feature type="chain" id="PRO_5012055809" evidence="1">
    <location>
        <begin position="26"/>
        <end position="80"/>
    </location>
</feature>
<evidence type="ECO:0000256" key="1">
    <source>
        <dbReference type="SAM" id="SignalP"/>
    </source>
</evidence>
<dbReference type="AlphaFoldDB" id="A0A1X7S8I7"/>
<proteinExistence type="predicted"/>
<reference evidence="2 3" key="1">
    <citation type="submission" date="2016-06" db="EMBL/GenBank/DDBJ databases">
        <authorList>
            <person name="Kjaerup R.B."/>
            <person name="Dalgaard T.S."/>
            <person name="Juul-Madsen H.R."/>
        </authorList>
    </citation>
    <scope>NUCLEOTIDE SEQUENCE [LARGE SCALE GENOMIC DNA]</scope>
</reference>
<gene>
    <name evidence="2" type="ORF">ZT3D7_G11143</name>
</gene>
<accession>A0A1X7S8I7</accession>